<protein>
    <submittedName>
        <fullName evidence="2">Uncharacterized protein</fullName>
    </submittedName>
</protein>
<feature type="non-terminal residue" evidence="2">
    <location>
        <position position="145"/>
    </location>
</feature>
<feature type="region of interest" description="Disordered" evidence="1">
    <location>
        <begin position="49"/>
        <end position="83"/>
    </location>
</feature>
<keyword evidence="3" id="KW-1185">Reference proteome</keyword>
<dbReference type="OrthoDB" id="3649348at2759"/>
<proteinExistence type="predicted"/>
<dbReference type="Proteomes" id="UP000664132">
    <property type="component" value="Unassembled WGS sequence"/>
</dbReference>
<accession>A0A8H7WGW7</accession>
<evidence type="ECO:0000313" key="3">
    <source>
        <dbReference type="Proteomes" id="UP000664132"/>
    </source>
</evidence>
<name>A0A8H7WGW7_9HELO</name>
<evidence type="ECO:0000313" key="2">
    <source>
        <dbReference type="EMBL" id="KAG4424620.1"/>
    </source>
</evidence>
<reference evidence="2" key="1">
    <citation type="submission" date="2021-02" db="EMBL/GenBank/DDBJ databases">
        <title>Genome sequence Cadophora malorum strain M34.</title>
        <authorList>
            <person name="Stefanovic E."/>
            <person name="Vu D."/>
            <person name="Scully C."/>
            <person name="Dijksterhuis J."/>
            <person name="Roader J."/>
            <person name="Houbraken J."/>
        </authorList>
    </citation>
    <scope>NUCLEOTIDE SEQUENCE</scope>
    <source>
        <strain evidence="2">M34</strain>
    </source>
</reference>
<dbReference type="EMBL" id="JAFJYH010000019">
    <property type="protein sequence ID" value="KAG4424620.1"/>
    <property type="molecule type" value="Genomic_DNA"/>
</dbReference>
<sequence length="145" mass="15705">MSSQALPVVLFGKLPLVTTTQTEALLPEIDVIHLIESLSTAKSELSLLLSPSSSPSIPPQPITPASKKGSNTQRPPSHQRRPLAVIVGGGFTPEEFEELREIEGAESVPWLRADNSLVPESEWPPNPVYPGRAAGRIKEVLRREG</sequence>
<dbReference type="AlphaFoldDB" id="A0A8H7WGW7"/>
<comment type="caution">
    <text evidence="2">The sequence shown here is derived from an EMBL/GenBank/DDBJ whole genome shotgun (WGS) entry which is preliminary data.</text>
</comment>
<gene>
    <name evidence="2" type="ORF">IFR04_002330</name>
</gene>
<organism evidence="2 3">
    <name type="scientific">Cadophora malorum</name>
    <dbReference type="NCBI Taxonomy" id="108018"/>
    <lineage>
        <taxon>Eukaryota</taxon>
        <taxon>Fungi</taxon>
        <taxon>Dikarya</taxon>
        <taxon>Ascomycota</taxon>
        <taxon>Pezizomycotina</taxon>
        <taxon>Leotiomycetes</taxon>
        <taxon>Helotiales</taxon>
        <taxon>Ploettnerulaceae</taxon>
        <taxon>Cadophora</taxon>
    </lineage>
</organism>
<evidence type="ECO:0000256" key="1">
    <source>
        <dbReference type="SAM" id="MobiDB-lite"/>
    </source>
</evidence>